<dbReference type="STRING" id="1296565.SAMN05660657_00196"/>
<dbReference type="AlphaFoldDB" id="A0A1I6X6J4"/>
<keyword evidence="3" id="KW-1185">Reference proteome</keyword>
<dbReference type="EMBL" id="FPBA01000001">
    <property type="protein sequence ID" value="SFT33915.1"/>
    <property type="molecule type" value="Genomic_DNA"/>
</dbReference>
<feature type="compositionally biased region" description="Polar residues" evidence="1">
    <location>
        <begin position="13"/>
        <end position="23"/>
    </location>
</feature>
<evidence type="ECO:0000256" key="1">
    <source>
        <dbReference type="SAM" id="MobiDB-lite"/>
    </source>
</evidence>
<dbReference type="Proteomes" id="UP000199546">
    <property type="component" value="Unassembled WGS sequence"/>
</dbReference>
<dbReference type="InterPro" id="IPR029044">
    <property type="entry name" value="Nucleotide-diphossugar_trans"/>
</dbReference>
<evidence type="ECO:0000313" key="3">
    <source>
        <dbReference type="Proteomes" id="UP000199546"/>
    </source>
</evidence>
<feature type="region of interest" description="Disordered" evidence="1">
    <location>
        <begin position="170"/>
        <end position="192"/>
    </location>
</feature>
<accession>A0A1I6X6J4</accession>
<reference evidence="3" key="1">
    <citation type="submission" date="2016-10" db="EMBL/GenBank/DDBJ databases">
        <authorList>
            <person name="Varghese N."/>
            <person name="Submissions S."/>
        </authorList>
    </citation>
    <scope>NUCLEOTIDE SEQUENCE [LARGE SCALE GENOMIC DNA]</scope>
    <source>
        <strain evidence="3">DSM 46136</strain>
    </source>
</reference>
<gene>
    <name evidence="2" type="ORF">SAMN05660657_00196</name>
</gene>
<organism evidence="2 3">
    <name type="scientific">Geodermatophilus amargosae</name>
    <dbReference type="NCBI Taxonomy" id="1296565"/>
    <lineage>
        <taxon>Bacteria</taxon>
        <taxon>Bacillati</taxon>
        <taxon>Actinomycetota</taxon>
        <taxon>Actinomycetes</taxon>
        <taxon>Geodermatophilales</taxon>
        <taxon>Geodermatophilaceae</taxon>
        <taxon>Geodermatophilus</taxon>
    </lineage>
</organism>
<evidence type="ECO:0000313" key="2">
    <source>
        <dbReference type="EMBL" id="SFT33915.1"/>
    </source>
</evidence>
<proteinExistence type="predicted"/>
<sequence>MLPLPAEGERTVPLSTRTSTEPATLSRRDPPWRVGSGPNFSVSREAYLAVGGNDERLGTGAPGLAGNDIDLFHRIKRSGVETRYEPDMVVLHERATPAQYRSRRWTYGFGMGASVVAWIRDGDGTAVRILASWGLMRLRRLARARQRDTVVNELHLLLGTLRGMWHGLRMGPRRPAGEGPEDARTGRTTTNG</sequence>
<feature type="region of interest" description="Disordered" evidence="1">
    <location>
        <begin position="1"/>
        <end position="36"/>
    </location>
</feature>
<protein>
    <submittedName>
        <fullName evidence="2">Uncharacterized protein</fullName>
    </submittedName>
</protein>
<name>A0A1I6X6J4_9ACTN</name>
<dbReference type="SUPFAM" id="SSF53448">
    <property type="entry name" value="Nucleotide-diphospho-sugar transferases"/>
    <property type="match status" value="1"/>
</dbReference>
<dbReference type="Gene3D" id="3.90.550.10">
    <property type="entry name" value="Spore Coat Polysaccharide Biosynthesis Protein SpsA, Chain A"/>
    <property type="match status" value="1"/>
</dbReference>